<comment type="caution">
    <text evidence="1">The sequence shown here is derived from an EMBL/GenBank/DDBJ whole genome shotgun (WGS) entry which is preliminary data.</text>
</comment>
<sequence length="149" mass="16818">MPPPWRDPPYRQPPTKDYAALPRCTTTVTPWLPPRSAAAIDDLPVTVTAVTREDMDRRMPADEADLFRDDPDVAMARDLRRFGSTRVNASVASRTTASCRWSTAFMPARLLQRRRPGKPVTKSGATPSVMPDFLKQVRRPWSGFQPLRV</sequence>
<evidence type="ECO:0000313" key="1">
    <source>
        <dbReference type="EMBL" id="MBK8525345.1"/>
    </source>
</evidence>
<name>A0A9D7PRK4_9PROT</name>
<gene>
    <name evidence="1" type="ORF">IPL58_15695</name>
</gene>
<organism evidence="1 2">
    <name type="scientific">Candidatus Proximibacter danicus</name>
    <dbReference type="NCBI Taxonomy" id="2954365"/>
    <lineage>
        <taxon>Bacteria</taxon>
        <taxon>Pseudomonadati</taxon>
        <taxon>Pseudomonadota</taxon>
        <taxon>Betaproteobacteria</taxon>
        <taxon>Candidatus Proximibacter</taxon>
    </lineage>
</organism>
<evidence type="ECO:0000313" key="2">
    <source>
        <dbReference type="Proteomes" id="UP000886689"/>
    </source>
</evidence>
<accession>A0A9D7PRK4</accession>
<protein>
    <submittedName>
        <fullName evidence="1">Uncharacterized protein</fullName>
    </submittedName>
</protein>
<dbReference type="EMBL" id="JADJUC010000030">
    <property type="protein sequence ID" value="MBK8525345.1"/>
    <property type="molecule type" value="Genomic_DNA"/>
</dbReference>
<proteinExistence type="predicted"/>
<dbReference type="Proteomes" id="UP000886689">
    <property type="component" value="Unassembled WGS sequence"/>
</dbReference>
<reference evidence="1" key="1">
    <citation type="submission" date="2020-10" db="EMBL/GenBank/DDBJ databases">
        <title>Connecting structure to function with the recovery of over 1000 high-quality activated sludge metagenome-assembled genomes encoding full-length rRNA genes using long-read sequencing.</title>
        <authorList>
            <person name="Singleton C.M."/>
            <person name="Petriglieri F."/>
            <person name="Kristensen J.M."/>
            <person name="Kirkegaard R.H."/>
            <person name="Michaelsen T.Y."/>
            <person name="Andersen M.H."/>
            <person name="Karst S.M."/>
            <person name="Dueholm M.S."/>
            <person name="Nielsen P.H."/>
            <person name="Albertsen M."/>
        </authorList>
    </citation>
    <scope>NUCLEOTIDE SEQUENCE</scope>
    <source>
        <strain evidence="1">Hirt_18-Q3-R61-65_BATAC.395</strain>
    </source>
</reference>
<dbReference type="AlphaFoldDB" id="A0A9D7PRK4"/>